<reference evidence="2 3" key="1">
    <citation type="journal article" date="2012" name="Science">
        <title>The Paleozoic origin of enzymatic lignin decomposition reconstructed from 31 fungal genomes.</title>
        <authorList>
            <person name="Floudas D."/>
            <person name="Binder M."/>
            <person name="Riley R."/>
            <person name="Barry K."/>
            <person name="Blanchette R.A."/>
            <person name="Henrissat B."/>
            <person name="Martinez A.T."/>
            <person name="Otillar R."/>
            <person name="Spatafora J.W."/>
            <person name="Yadav J.S."/>
            <person name="Aerts A."/>
            <person name="Benoit I."/>
            <person name="Boyd A."/>
            <person name="Carlson A."/>
            <person name="Copeland A."/>
            <person name="Coutinho P.M."/>
            <person name="de Vries R.P."/>
            <person name="Ferreira P."/>
            <person name="Findley K."/>
            <person name="Foster B."/>
            <person name="Gaskell J."/>
            <person name="Glotzer D."/>
            <person name="Gorecki P."/>
            <person name="Heitman J."/>
            <person name="Hesse C."/>
            <person name="Hori C."/>
            <person name="Igarashi K."/>
            <person name="Jurgens J.A."/>
            <person name="Kallen N."/>
            <person name="Kersten P."/>
            <person name="Kohler A."/>
            <person name="Kuees U."/>
            <person name="Kumar T.K.A."/>
            <person name="Kuo A."/>
            <person name="LaButti K."/>
            <person name="Larrondo L.F."/>
            <person name="Lindquist E."/>
            <person name="Ling A."/>
            <person name="Lombard V."/>
            <person name="Lucas S."/>
            <person name="Lundell T."/>
            <person name="Martin R."/>
            <person name="McLaughlin D.J."/>
            <person name="Morgenstern I."/>
            <person name="Morin E."/>
            <person name="Murat C."/>
            <person name="Nagy L.G."/>
            <person name="Nolan M."/>
            <person name="Ohm R.A."/>
            <person name="Patyshakuliyeva A."/>
            <person name="Rokas A."/>
            <person name="Ruiz-Duenas F.J."/>
            <person name="Sabat G."/>
            <person name="Salamov A."/>
            <person name="Samejima M."/>
            <person name="Schmutz J."/>
            <person name="Slot J.C."/>
            <person name="St John F."/>
            <person name="Stenlid J."/>
            <person name="Sun H."/>
            <person name="Sun S."/>
            <person name="Syed K."/>
            <person name="Tsang A."/>
            <person name="Wiebenga A."/>
            <person name="Young D."/>
            <person name="Pisabarro A."/>
            <person name="Eastwood D.C."/>
            <person name="Martin F."/>
            <person name="Cullen D."/>
            <person name="Grigoriev I.V."/>
            <person name="Hibbett D.S."/>
        </authorList>
    </citation>
    <scope>NUCLEOTIDE SEQUENCE [LARGE SCALE GENOMIC DNA]</scope>
    <source>
        <strain evidence="2 3">ATCC 11539</strain>
    </source>
</reference>
<dbReference type="GeneID" id="19301822"/>
<keyword evidence="3" id="KW-1185">Reference proteome</keyword>
<dbReference type="RefSeq" id="XP_007865761.1">
    <property type="nucleotide sequence ID" value="XM_007867570.1"/>
</dbReference>
<dbReference type="EMBL" id="KB469301">
    <property type="protein sequence ID" value="EPQ55717.1"/>
    <property type="molecule type" value="Genomic_DNA"/>
</dbReference>
<protein>
    <submittedName>
        <fullName evidence="2">Uncharacterized protein</fullName>
    </submittedName>
</protein>
<accession>S7Q862</accession>
<evidence type="ECO:0000256" key="1">
    <source>
        <dbReference type="SAM" id="MobiDB-lite"/>
    </source>
</evidence>
<organism evidence="2 3">
    <name type="scientific">Gloeophyllum trabeum (strain ATCC 11539 / FP-39264 / Madison 617)</name>
    <name type="common">Brown rot fungus</name>
    <dbReference type="NCBI Taxonomy" id="670483"/>
    <lineage>
        <taxon>Eukaryota</taxon>
        <taxon>Fungi</taxon>
        <taxon>Dikarya</taxon>
        <taxon>Basidiomycota</taxon>
        <taxon>Agaricomycotina</taxon>
        <taxon>Agaricomycetes</taxon>
        <taxon>Gloeophyllales</taxon>
        <taxon>Gloeophyllaceae</taxon>
        <taxon>Gloeophyllum</taxon>
    </lineage>
</organism>
<dbReference type="Proteomes" id="UP000030669">
    <property type="component" value="Unassembled WGS sequence"/>
</dbReference>
<gene>
    <name evidence="2" type="ORF">GLOTRDRAFT_128933</name>
</gene>
<evidence type="ECO:0000313" key="2">
    <source>
        <dbReference type="EMBL" id="EPQ55717.1"/>
    </source>
</evidence>
<dbReference type="HOGENOM" id="CLU_1396461_0_0_1"/>
<dbReference type="OrthoDB" id="2999415at2759"/>
<evidence type="ECO:0000313" key="3">
    <source>
        <dbReference type="Proteomes" id="UP000030669"/>
    </source>
</evidence>
<name>S7Q862_GLOTA</name>
<feature type="region of interest" description="Disordered" evidence="1">
    <location>
        <begin position="133"/>
        <end position="152"/>
    </location>
</feature>
<proteinExistence type="predicted"/>
<dbReference type="AlphaFoldDB" id="S7Q862"/>
<dbReference type="KEGG" id="gtr:GLOTRDRAFT_128933"/>
<sequence length="195" mass="21853">MELPHELWYEILQRVLADSIHSVSTLAEEATPQWDMDVVGILSSVSGMFRAIAIDLSVKVLAVSPYSDPDLNPAEAARHAMQYLRCLAKQTSDVGEEETRVWSRMPAMTTSPLLQGYTLYLNAVALRRKYRYSQRKQPREGGPSAYCNSSPSQRADVDDLVIALEKSRLVAPNAMAGLLDEVVREEIKRINMEVD</sequence>